<gene>
    <name evidence="3" type="ORF">SGADD02_01498</name>
    <name evidence="4" type="ORF">SGADD03_01857</name>
</gene>
<evidence type="ECO:0008006" key="7">
    <source>
        <dbReference type="Google" id="ProtNLM"/>
    </source>
</evidence>
<evidence type="ECO:0000256" key="2">
    <source>
        <dbReference type="SAM" id="SignalP"/>
    </source>
</evidence>
<proteinExistence type="predicted"/>
<dbReference type="Proteomes" id="UP000071927">
    <property type="component" value="Unassembled WGS sequence"/>
</dbReference>
<comment type="caution">
    <text evidence="4">The sequence shown here is derived from an EMBL/GenBank/DDBJ whole genome shotgun (WGS) entry which is preliminary data.</text>
</comment>
<organism evidence="4 6">
    <name type="scientific">Streptococcus gallolyticus</name>
    <dbReference type="NCBI Taxonomy" id="315405"/>
    <lineage>
        <taxon>Bacteria</taxon>
        <taxon>Bacillati</taxon>
        <taxon>Bacillota</taxon>
        <taxon>Bacilli</taxon>
        <taxon>Lactobacillales</taxon>
        <taxon>Streptococcaceae</taxon>
        <taxon>Streptococcus</taxon>
    </lineage>
</organism>
<dbReference type="RefSeq" id="WP_061458930.1">
    <property type="nucleotide sequence ID" value="NZ_JALDUS010000011.1"/>
</dbReference>
<keyword evidence="1" id="KW-0812">Transmembrane</keyword>
<feature type="chain" id="PRO_5007488926" description="Type VII secretion protein EssA" evidence="2">
    <location>
        <begin position="25"/>
        <end position="159"/>
    </location>
</feature>
<dbReference type="PATRIC" id="fig|315405.11.peg.1760"/>
<protein>
    <recommendedName>
        <fullName evidence="7">Type VII secretion protein EssA</fullName>
    </recommendedName>
</protein>
<dbReference type="InterPro" id="IPR018920">
    <property type="entry name" value="EssA/YueC"/>
</dbReference>
<dbReference type="AlphaFoldDB" id="A0A139QPH3"/>
<feature type="signal peptide" evidence="2">
    <location>
        <begin position="1"/>
        <end position="24"/>
    </location>
</feature>
<keyword evidence="1" id="KW-0472">Membrane</keyword>
<evidence type="ECO:0000313" key="5">
    <source>
        <dbReference type="Proteomes" id="UP000070198"/>
    </source>
</evidence>
<sequence>MKKYLVFIIGLLTCFSLTVSTVSADDELKDNSLQIDSSRLEENKTTDVSSSLDLTKNLFSNSDRALLEKNQENVANDFKEQQDQLFTQETIATDDSQVEALFSSETAVGQYTTKVNTSVDTTSQTSNVSGLLAIFYGVASLLLICGASFATYVVSRGEE</sequence>
<name>A0A139QPH3_9STRE</name>
<dbReference type="NCBIfam" id="TIGR03927">
    <property type="entry name" value="T7SS_EssA_Firm"/>
    <property type="match status" value="1"/>
</dbReference>
<feature type="transmembrane region" description="Helical" evidence="1">
    <location>
        <begin position="131"/>
        <end position="154"/>
    </location>
</feature>
<keyword evidence="1" id="KW-1133">Transmembrane helix</keyword>
<dbReference type="EMBL" id="LQXV01000386">
    <property type="protein sequence ID" value="KXU04372.1"/>
    <property type="molecule type" value="Genomic_DNA"/>
</dbReference>
<accession>A0A139QPH3</accession>
<dbReference type="EMBL" id="LQOF01000305">
    <property type="protein sequence ID" value="KXT67159.1"/>
    <property type="molecule type" value="Genomic_DNA"/>
</dbReference>
<evidence type="ECO:0000313" key="4">
    <source>
        <dbReference type="EMBL" id="KXU04372.1"/>
    </source>
</evidence>
<reference evidence="5 6" key="1">
    <citation type="submission" date="2016-01" db="EMBL/GenBank/DDBJ databases">
        <title>Highly variable Streptococcus oralis are common among viridans streptococci isolated from primates.</title>
        <authorList>
            <person name="Denapaite D."/>
            <person name="Rieger M."/>
            <person name="Koendgen S."/>
            <person name="Brueckner R."/>
            <person name="Ochigava I."/>
            <person name="Kappeler P."/>
            <person name="Maetz-Rensing K."/>
            <person name="Leendertz F."/>
            <person name="Hakenbeck R."/>
        </authorList>
    </citation>
    <scope>NUCLEOTIDE SEQUENCE [LARGE SCALE GENOMIC DNA]</scope>
    <source>
        <strain evidence="3 5">DD02</strain>
        <strain evidence="4 6">DD03</strain>
    </source>
</reference>
<dbReference type="Proteomes" id="UP000070198">
    <property type="component" value="Unassembled WGS sequence"/>
</dbReference>
<evidence type="ECO:0000256" key="1">
    <source>
        <dbReference type="SAM" id="Phobius"/>
    </source>
</evidence>
<evidence type="ECO:0000313" key="6">
    <source>
        <dbReference type="Proteomes" id="UP000071927"/>
    </source>
</evidence>
<keyword evidence="2" id="KW-0732">Signal</keyword>
<evidence type="ECO:0000313" key="3">
    <source>
        <dbReference type="EMBL" id="KXT67159.1"/>
    </source>
</evidence>